<accession>A0A1Y1VHX8</accession>
<protein>
    <submittedName>
        <fullName evidence="1">Uncharacterized protein</fullName>
    </submittedName>
</protein>
<dbReference type="Proteomes" id="UP000193719">
    <property type="component" value="Unassembled WGS sequence"/>
</dbReference>
<comment type="caution">
    <text evidence="1">The sequence shown here is derived from an EMBL/GenBank/DDBJ whole genome shotgun (WGS) entry which is preliminary data.</text>
</comment>
<keyword evidence="2" id="KW-1185">Reference proteome</keyword>
<dbReference type="AlphaFoldDB" id="A0A1Y1VHX8"/>
<feature type="non-terminal residue" evidence="1">
    <location>
        <position position="1"/>
    </location>
</feature>
<dbReference type="EMBL" id="MCFH01000007">
    <property type="protein sequence ID" value="ORX56630.1"/>
    <property type="molecule type" value="Genomic_DNA"/>
</dbReference>
<organism evidence="1 2">
    <name type="scientific">Piromyces finnis</name>
    <dbReference type="NCBI Taxonomy" id="1754191"/>
    <lineage>
        <taxon>Eukaryota</taxon>
        <taxon>Fungi</taxon>
        <taxon>Fungi incertae sedis</taxon>
        <taxon>Chytridiomycota</taxon>
        <taxon>Chytridiomycota incertae sedis</taxon>
        <taxon>Neocallimastigomycetes</taxon>
        <taxon>Neocallimastigales</taxon>
        <taxon>Neocallimastigaceae</taxon>
        <taxon>Piromyces</taxon>
    </lineage>
</organism>
<sequence length="206" mass="23896">GKIINNEDEFIKNINNKEESLYIQDNIGINKTKNINITSQNFILIGNNVTTELHIKDIDFSFHEECESIEIQNITIIGNFRFLNNKNITFKNVNFIGKLTSYNNILDLKSTFYILNSNFSLPEEKSGYYFNNYNINIENSKFYGNNIYNLYLIEVLGNNKYFNTFNIKNTLFSGNYHNSGIISSYSNIACLNSRFENMFNGKLLNG</sequence>
<evidence type="ECO:0000313" key="1">
    <source>
        <dbReference type="EMBL" id="ORX56630.1"/>
    </source>
</evidence>
<name>A0A1Y1VHX8_9FUNG</name>
<evidence type="ECO:0000313" key="2">
    <source>
        <dbReference type="Proteomes" id="UP000193719"/>
    </source>
</evidence>
<gene>
    <name evidence="1" type="ORF">BCR36DRAFT_261791</name>
</gene>
<feature type="non-terminal residue" evidence="1">
    <location>
        <position position="206"/>
    </location>
</feature>
<proteinExistence type="predicted"/>
<reference evidence="1 2" key="1">
    <citation type="submission" date="2016-08" db="EMBL/GenBank/DDBJ databases">
        <title>Genomes of anaerobic fungi encode conserved fungal cellulosomes for biomass hydrolysis.</title>
        <authorList>
            <consortium name="DOE Joint Genome Institute"/>
            <person name="Haitjema C.H."/>
            <person name="Gilmore S.P."/>
            <person name="Henske J.K."/>
            <person name="Solomon K.V."/>
            <person name="De Groot R."/>
            <person name="Kuo A."/>
            <person name="Mondo S.J."/>
            <person name="Salamov A.A."/>
            <person name="Labutti K."/>
            <person name="Zhao Z."/>
            <person name="Chiniquy J."/>
            <person name="Barry K."/>
            <person name="Brewer H.M."/>
            <person name="Purvine S.O."/>
            <person name="Wright A.T."/>
            <person name="Boxma B."/>
            <person name="Van Alen T."/>
            <person name="Hackstein J.H."/>
            <person name="Baker S.E."/>
            <person name="Grigoriev I.V."/>
            <person name="O'Malley M.A."/>
        </authorList>
    </citation>
    <scope>NUCLEOTIDE SEQUENCE [LARGE SCALE GENOMIC DNA]</scope>
    <source>
        <strain evidence="2">finn</strain>
    </source>
</reference>
<reference evidence="1 2" key="2">
    <citation type="submission" date="2016-08" db="EMBL/GenBank/DDBJ databases">
        <title>Pervasive Adenine N6-methylation of Active Genes in Fungi.</title>
        <authorList>
            <consortium name="DOE Joint Genome Institute"/>
            <person name="Mondo S.J."/>
            <person name="Dannebaum R.O."/>
            <person name="Kuo R.C."/>
            <person name="Labutti K."/>
            <person name="Haridas S."/>
            <person name="Kuo A."/>
            <person name="Salamov A."/>
            <person name="Ahrendt S.R."/>
            <person name="Lipzen A."/>
            <person name="Sullivan W."/>
            <person name="Andreopoulos W.B."/>
            <person name="Clum A."/>
            <person name="Lindquist E."/>
            <person name="Daum C."/>
            <person name="Ramamoorthy G.K."/>
            <person name="Gryganskyi A."/>
            <person name="Culley D."/>
            <person name="Magnuson J.K."/>
            <person name="James T.Y."/>
            <person name="O'Malley M.A."/>
            <person name="Stajich J.E."/>
            <person name="Spatafora J.W."/>
            <person name="Visel A."/>
            <person name="Grigoriev I.V."/>
        </authorList>
    </citation>
    <scope>NUCLEOTIDE SEQUENCE [LARGE SCALE GENOMIC DNA]</scope>
    <source>
        <strain evidence="2">finn</strain>
    </source>
</reference>